<accession>A0A2U8E552</accession>
<proteinExistence type="predicted"/>
<sequence>MPNGKKNSTAPTPLPRPTGSHPSSQSKRSSESFPKPRAHGLHRPRENRRLRAMLRPTLIALAAAFALSPFASAQRDKLPASELTPAQHEQLQRDKLIIGAKDYKQIFEPYLKLGKAPESIRFITSDAALAAYHALFEDSFRELELRRATRLRVDLEGLYNACKPFSSQKKKPVYPSTLIQHILGPAMVILGTPATTENFSESLLPEINRQVALIRDAEVLECPPWLDYSEDDRFFRIDYRRCEPVSFYADDDALADYHRAVRWLQLVPMRATNDAELAAWANMVRVSNTWKWYNERGNPEFITSFTSLSIFAGPIADRTIIVNNSDIRSACHPSSDIVKNKVQPATLRLDRLREILLQDARQNPPRSAINDENRIEPQANHSPLSDIRFRVMPTHALPDAEIISSCLKDNMRPNGLTVAAFLGSAFAHERMPKIKDDPDGAEWASWCKRARQITLSQGGEPRSLYADYIDVLRALNAPPVKEAPAFMGSLPWQRKTCQTQLASWAQIRHTYTLQAKLSVMRITGVGDLRPPPPGFVEPNLAFWREYVRFVERTIALLEQHGVFTPLENENADTSESLEYKPGFGGGSERVQNRWNKLATLSRQLETILAKQLDEIELTKSERATLVQFGYTLANAMGYFHSSTEEKPRDNAPRWAEVAHDPNVDESLGVATGRARALFVLYPWRGRELLCTGAVLSYYEEWALTKRLTDKMWKEKLDGPYAPPPPDWLAPILAK</sequence>
<evidence type="ECO:0000256" key="1">
    <source>
        <dbReference type="SAM" id="MobiDB-lite"/>
    </source>
</evidence>
<dbReference type="SMART" id="SM01325">
    <property type="entry name" value="DUF3160"/>
    <property type="match status" value="1"/>
</dbReference>
<feature type="region of interest" description="Disordered" evidence="1">
    <location>
        <begin position="1"/>
        <end position="48"/>
    </location>
</feature>
<reference evidence="2 3" key="1">
    <citation type="journal article" date="2018" name="Syst. Appl. Microbiol.">
        <title>Ereboglobus luteus gen. nov. sp. nov. from cockroach guts, and new insights into the oxygen relationship of the genera Opitutus and Didymococcus (Verrucomicrobia: Opitutaceae).</title>
        <authorList>
            <person name="Tegtmeier D."/>
            <person name="Belitz A."/>
            <person name="Radek R."/>
            <person name="Heimerl T."/>
            <person name="Brune A."/>
        </authorList>
    </citation>
    <scope>NUCLEOTIDE SEQUENCE [LARGE SCALE GENOMIC DNA]</scope>
    <source>
        <strain evidence="2 3">Ho45</strain>
    </source>
</reference>
<dbReference type="Pfam" id="PF11369">
    <property type="entry name" value="DUF3160"/>
    <property type="match status" value="1"/>
</dbReference>
<feature type="compositionally biased region" description="Polar residues" evidence="1">
    <location>
        <begin position="1"/>
        <end position="11"/>
    </location>
</feature>
<feature type="region of interest" description="Disordered" evidence="1">
    <location>
        <begin position="360"/>
        <end position="382"/>
    </location>
</feature>
<dbReference type="InterPro" id="IPR022601">
    <property type="entry name" value="DUF3160"/>
</dbReference>
<keyword evidence="3" id="KW-1185">Reference proteome</keyword>
<evidence type="ECO:0000313" key="3">
    <source>
        <dbReference type="Proteomes" id="UP000244896"/>
    </source>
</evidence>
<dbReference type="Proteomes" id="UP000244896">
    <property type="component" value="Chromosome"/>
</dbReference>
<dbReference type="OrthoDB" id="183064at2"/>
<dbReference type="AlphaFoldDB" id="A0A2U8E552"/>
<dbReference type="KEGG" id="elut:CKA38_12395"/>
<dbReference type="EMBL" id="CP023004">
    <property type="protein sequence ID" value="AWI09940.1"/>
    <property type="molecule type" value="Genomic_DNA"/>
</dbReference>
<organism evidence="2 3">
    <name type="scientific">Ereboglobus luteus</name>
    <dbReference type="NCBI Taxonomy" id="1796921"/>
    <lineage>
        <taxon>Bacteria</taxon>
        <taxon>Pseudomonadati</taxon>
        <taxon>Verrucomicrobiota</taxon>
        <taxon>Opitutia</taxon>
        <taxon>Opitutales</taxon>
        <taxon>Opitutaceae</taxon>
        <taxon>Ereboglobus</taxon>
    </lineage>
</organism>
<evidence type="ECO:0008006" key="4">
    <source>
        <dbReference type="Google" id="ProtNLM"/>
    </source>
</evidence>
<protein>
    <recommendedName>
        <fullName evidence="4">DUF3160 domain-containing protein</fullName>
    </recommendedName>
</protein>
<evidence type="ECO:0000313" key="2">
    <source>
        <dbReference type="EMBL" id="AWI09940.1"/>
    </source>
</evidence>
<gene>
    <name evidence="2" type="ORF">CKA38_12395</name>
</gene>
<name>A0A2U8E552_9BACT</name>